<evidence type="ECO:0000313" key="1">
    <source>
        <dbReference type="EMBL" id="EAT39013.1"/>
    </source>
</evidence>
<gene>
    <name evidence="1" type="ORF">AaeL_AAEL009162</name>
</gene>
<reference evidence="1" key="1">
    <citation type="submission" date="2005-10" db="EMBL/GenBank/DDBJ databases">
        <authorList>
            <person name="Loftus B.J."/>
            <person name="Nene V.M."/>
            <person name="Hannick L.I."/>
            <person name="Bidwell S."/>
            <person name="Haas B."/>
            <person name="Amedeo P."/>
            <person name="Orvis J."/>
            <person name="Wortman J.R."/>
            <person name="White O.R."/>
            <person name="Salzberg S."/>
            <person name="Shumway M."/>
            <person name="Koo H."/>
            <person name="Zhao Y."/>
            <person name="Holmes M."/>
            <person name="Miller J."/>
            <person name="Schatz M."/>
            <person name="Pop M."/>
            <person name="Pai G."/>
            <person name="Utterback T."/>
            <person name="Rogers Y.-H."/>
            <person name="Kravitz S."/>
            <person name="Fraser C.M."/>
        </authorList>
    </citation>
    <scope>NUCLEOTIDE SEQUENCE</scope>
    <source>
        <strain evidence="1">Liverpool</strain>
    </source>
</reference>
<dbReference type="HOGENOM" id="CLU_3070496_0_0_1"/>
<protein>
    <submittedName>
        <fullName evidence="1">AAEL009162-PA</fullName>
    </submittedName>
</protein>
<accession>Q0IEN6</accession>
<name>Q0IEN6_AEDAE</name>
<reference evidence="1" key="2">
    <citation type="journal article" date="2007" name="Science">
        <title>Genome sequence of Aedes aegypti, a major arbovirus vector.</title>
        <authorList>
            <person name="Nene V."/>
            <person name="Wortman J.R."/>
            <person name="Lawson D."/>
            <person name="Haas B."/>
            <person name="Kodira C."/>
            <person name="Tu Z.J."/>
            <person name="Loftus B."/>
            <person name="Xi Z."/>
            <person name="Megy K."/>
            <person name="Grabherr M."/>
            <person name="Ren Q."/>
            <person name="Zdobnov E.M."/>
            <person name="Lobo N.F."/>
            <person name="Campbell K.S."/>
            <person name="Brown S.E."/>
            <person name="Bonaldo M.F."/>
            <person name="Zhu J."/>
            <person name="Sinkins S.P."/>
            <person name="Hogenkamp D.G."/>
            <person name="Amedeo P."/>
            <person name="Arensburger P."/>
            <person name="Atkinson P.W."/>
            <person name="Bidwell S."/>
            <person name="Biedler J."/>
            <person name="Birney E."/>
            <person name="Bruggner R.V."/>
            <person name="Costas J."/>
            <person name="Coy M.R."/>
            <person name="Crabtree J."/>
            <person name="Crawford M."/>
            <person name="Debruyn B."/>
            <person name="Decaprio D."/>
            <person name="Eiglmeier K."/>
            <person name="Eisenstadt E."/>
            <person name="El-Dorry H."/>
            <person name="Gelbart W.M."/>
            <person name="Gomes S.L."/>
            <person name="Hammond M."/>
            <person name="Hannick L.I."/>
            <person name="Hogan J.R."/>
            <person name="Holmes M.H."/>
            <person name="Jaffe D."/>
            <person name="Johnston J.S."/>
            <person name="Kennedy R.C."/>
            <person name="Koo H."/>
            <person name="Kravitz S."/>
            <person name="Kriventseva E.V."/>
            <person name="Kulp D."/>
            <person name="Labutti K."/>
            <person name="Lee E."/>
            <person name="Li S."/>
            <person name="Lovin D.D."/>
            <person name="Mao C."/>
            <person name="Mauceli E."/>
            <person name="Menck C.F."/>
            <person name="Miller J.R."/>
            <person name="Montgomery P."/>
            <person name="Mori A."/>
            <person name="Nascimento A.L."/>
            <person name="Naveira H.F."/>
            <person name="Nusbaum C."/>
            <person name="O'leary S."/>
            <person name="Orvis J."/>
            <person name="Pertea M."/>
            <person name="Quesneville H."/>
            <person name="Reidenbach K.R."/>
            <person name="Rogers Y.H."/>
            <person name="Roth C.W."/>
            <person name="Schneider J.R."/>
            <person name="Schatz M."/>
            <person name="Shumway M."/>
            <person name="Stanke M."/>
            <person name="Stinson E.O."/>
            <person name="Tubio J.M."/>
            <person name="Vanzee J.P."/>
            <person name="Verjovski-Almeida S."/>
            <person name="Werner D."/>
            <person name="White O."/>
            <person name="Wyder S."/>
            <person name="Zeng Q."/>
            <person name="Zhao Q."/>
            <person name="Zhao Y."/>
            <person name="Hill C.A."/>
            <person name="Raikhel A.S."/>
            <person name="Soares M.B."/>
            <person name="Knudson D.L."/>
            <person name="Lee N.H."/>
            <person name="Galagan J."/>
            <person name="Salzberg S.L."/>
            <person name="Paulsen I.T."/>
            <person name="Dimopoulos G."/>
            <person name="Collins F.H."/>
            <person name="Birren B."/>
            <person name="Fraser-Liggett C.M."/>
            <person name="Severson D.W."/>
        </authorList>
    </citation>
    <scope>NUCLEOTIDE SEQUENCE [LARGE SCALE GENOMIC DNA]</scope>
    <source>
        <strain evidence="1">Liverpool</strain>
    </source>
</reference>
<dbReference type="EMBL" id="CH477558">
    <property type="protein sequence ID" value="EAT39013.1"/>
    <property type="molecule type" value="Genomic_DNA"/>
</dbReference>
<reference evidence="1" key="3">
    <citation type="submission" date="2012-09" db="EMBL/GenBank/DDBJ databases">
        <authorList>
            <consortium name="VectorBase"/>
        </authorList>
    </citation>
    <scope>NUCLEOTIDE SEQUENCE</scope>
    <source>
        <strain evidence="1">Liverpool</strain>
    </source>
</reference>
<dbReference type="AlphaFoldDB" id="Q0IEN6"/>
<proteinExistence type="predicted"/>
<dbReference type="Proteomes" id="UP000682892">
    <property type="component" value="Unassembled WGS sequence"/>
</dbReference>
<dbReference type="PaxDb" id="7159-AAEL009162-PA"/>
<sequence>MCTGRYLSPPSTKSRVSIFEALPDRRYAEFLHEPESHRREIMDMLIRWRTCRD</sequence>
<organism evidence="1 2">
    <name type="scientific">Aedes aegypti</name>
    <name type="common">Yellowfever mosquito</name>
    <name type="synonym">Culex aegypti</name>
    <dbReference type="NCBI Taxonomy" id="7159"/>
    <lineage>
        <taxon>Eukaryota</taxon>
        <taxon>Metazoa</taxon>
        <taxon>Ecdysozoa</taxon>
        <taxon>Arthropoda</taxon>
        <taxon>Hexapoda</taxon>
        <taxon>Insecta</taxon>
        <taxon>Pterygota</taxon>
        <taxon>Neoptera</taxon>
        <taxon>Endopterygota</taxon>
        <taxon>Diptera</taxon>
        <taxon>Nematocera</taxon>
        <taxon>Culicoidea</taxon>
        <taxon>Culicidae</taxon>
        <taxon>Culicinae</taxon>
        <taxon>Aedini</taxon>
        <taxon>Aedes</taxon>
        <taxon>Stegomyia</taxon>
    </lineage>
</organism>
<evidence type="ECO:0000313" key="2">
    <source>
        <dbReference type="Proteomes" id="UP000682892"/>
    </source>
</evidence>